<protein>
    <submittedName>
        <fullName evidence="1">Uncharacterized protein</fullName>
    </submittedName>
</protein>
<organism evidence="1 2">
    <name type="scientific">Veillonella montpellierensis DNF00314</name>
    <dbReference type="NCBI Taxonomy" id="1401067"/>
    <lineage>
        <taxon>Bacteria</taxon>
        <taxon>Bacillati</taxon>
        <taxon>Bacillota</taxon>
        <taxon>Negativicutes</taxon>
        <taxon>Veillonellales</taxon>
        <taxon>Veillonellaceae</taxon>
        <taxon>Veillonella</taxon>
    </lineage>
</organism>
<accession>A0A096AJS3</accession>
<comment type="caution">
    <text evidence="1">The sequence shown here is derived from an EMBL/GenBank/DDBJ whole genome shotgun (WGS) entry which is preliminary data.</text>
</comment>
<gene>
    <name evidence="1" type="ORF">HMPREF0872_06890</name>
</gene>
<evidence type="ECO:0000313" key="1">
    <source>
        <dbReference type="EMBL" id="KGF46851.1"/>
    </source>
</evidence>
<name>A0A096AJS3_9FIRM</name>
<dbReference type="Proteomes" id="UP000029628">
    <property type="component" value="Unassembled WGS sequence"/>
</dbReference>
<proteinExistence type="predicted"/>
<dbReference type="EMBL" id="JRNT01000026">
    <property type="protein sequence ID" value="KGF46851.1"/>
    <property type="molecule type" value="Genomic_DNA"/>
</dbReference>
<sequence>MKNSKMEQLYNLYVDNPHVLISEAAEALDVSESAIRTMKYRMGQRGFIMQGEDGEVLVVKPWRENLEKPLTVKAQIYQEMVQVYMEDFRAAETFKDRLEVGQEIRLILKNV</sequence>
<keyword evidence="2" id="KW-1185">Reference proteome</keyword>
<reference evidence="1 2" key="1">
    <citation type="submission" date="2014-07" db="EMBL/GenBank/DDBJ databases">
        <authorList>
            <person name="McCorrison J."/>
            <person name="Sanka R."/>
            <person name="Torralba M."/>
            <person name="Gillis M."/>
            <person name="Haft D.H."/>
            <person name="Methe B."/>
            <person name="Sutton G."/>
            <person name="Nelson K.E."/>
        </authorList>
    </citation>
    <scope>NUCLEOTIDE SEQUENCE [LARGE SCALE GENOMIC DNA]</scope>
    <source>
        <strain evidence="1 2">DNF00314</strain>
    </source>
</reference>
<dbReference type="RefSeq" id="WP_038152938.1">
    <property type="nucleotide sequence ID" value="NZ_JRNT01000026.1"/>
</dbReference>
<dbReference type="eggNOG" id="ENOG502ZF3Z">
    <property type="taxonomic scope" value="Bacteria"/>
</dbReference>
<evidence type="ECO:0000313" key="2">
    <source>
        <dbReference type="Proteomes" id="UP000029628"/>
    </source>
</evidence>
<dbReference type="AlphaFoldDB" id="A0A096AJS3"/>